<reference evidence="4" key="1">
    <citation type="submission" date="2016-10" db="EMBL/GenBank/DDBJ databases">
        <authorList>
            <person name="Varghese N."/>
            <person name="Submissions S."/>
        </authorList>
    </citation>
    <scope>NUCLEOTIDE SEQUENCE [LARGE SCALE GENOMIC DNA]</scope>
    <source>
        <strain evidence="4">SLH 33</strain>
    </source>
</reference>
<dbReference type="PROSITE" id="PS00018">
    <property type="entry name" value="EF_HAND_1"/>
    <property type="match status" value="1"/>
</dbReference>
<feature type="transmembrane region" description="Helical" evidence="2">
    <location>
        <begin position="23"/>
        <end position="41"/>
    </location>
</feature>
<feature type="region of interest" description="Disordered" evidence="1">
    <location>
        <begin position="61"/>
        <end position="80"/>
    </location>
</feature>
<feature type="compositionally biased region" description="Acidic residues" evidence="1">
    <location>
        <begin position="61"/>
        <end position="74"/>
    </location>
</feature>
<dbReference type="InterPro" id="IPR018247">
    <property type="entry name" value="EF_Hand_1_Ca_BS"/>
</dbReference>
<sequence>MIYIYEPFVHLVNIKEMIKMNRYFALGLTLLLVMVVAFSMGCTETASDGPADEVIGADEVADEGTDHEADEDAEDQRSEENAVQGMIIFDEPVESFSNATIYLKVEDVSLQDVASVVISEDTITGVSMDSDNIEPVSYLINHPELDERMTYSLSVHVDVDGDGSLSNGDYYSTWHNSVPTDPGVHDLDVHVEMI</sequence>
<evidence type="ECO:0000256" key="2">
    <source>
        <dbReference type="SAM" id="Phobius"/>
    </source>
</evidence>
<keyword evidence="4" id="KW-1185">Reference proteome</keyword>
<protein>
    <submittedName>
        <fullName evidence="3">Uncharacterized lipoprotein YbaY</fullName>
    </submittedName>
</protein>
<keyword evidence="2" id="KW-1133">Transmembrane helix</keyword>
<dbReference type="EMBL" id="FOHQ01000001">
    <property type="protein sequence ID" value="SES69085.1"/>
    <property type="molecule type" value="Genomic_DNA"/>
</dbReference>
<evidence type="ECO:0000256" key="1">
    <source>
        <dbReference type="SAM" id="MobiDB-lite"/>
    </source>
</evidence>
<evidence type="ECO:0000313" key="4">
    <source>
        <dbReference type="Proteomes" id="UP000243338"/>
    </source>
</evidence>
<accession>A0A1H9YJB3</accession>
<dbReference type="Pfam" id="PF09619">
    <property type="entry name" value="YscW"/>
    <property type="match status" value="1"/>
</dbReference>
<keyword evidence="2" id="KW-0812">Transmembrane</keyword>
<name>A0A1H9YJB3_9EURY</name>
<dbReference type="Proteomes" id="UP000243338">
    <property type="component" value="Unassembled WGS sequence"/>
</dbReference>
<evidence type="ECO:0000313" key="3">
    <source>
        <dbReference type="EMBL" id="SES69085.1"/>
    </source>
</evidence>
<keyword evidence="3" id="KW-0449">Lipoprotein</keyword>
<dbReference type="AlphaFoldDB" id="A0A1H9YJB3"/>
<dbReference type="InterPro" id="IPR039366">
    <property type="entry name" value="Pilotin"/>
</dbReference>
<proteinExistence type="predicted"/>
<keyword evidence="2" id="KW-0472">Membrane</keyword>
<gene>
    <name evidence="3" type="ORF">SAMN04488587_0609</name>
</gene>
<organism evidence="3 4">
    <name type="scientific">Methanococcoides vulcani</name>
    <dbReference type="NCBI Taxonomy" id="1353158"/>
    <lineage>
        <taxon>Archaea</taxon>
        <taxon>Methanobacteriati</taxon>
        <taxon>Methanobacteriota</taxon>
        <taxon>Stenosarchaea group</taxon>
        <taxon>Methanomicrobia</taxon>
        <taxon>Methanosarcinales</taxon>
        <taxon>Methanosarcinaceae</taxon>
        <taxon>Methanococcoides</taxon>
    </lineage>
</organism>
<dbReference type="STRING" id="1353158.SAMN04488587_0609"/>